<proteinExistence type="predicted"/>
<dbReference type="AlphaFoldDB" id="A0AAD5NI15"/>
<dbReference type="Gene3D" id="3.40.50.1000">
    <property type="entry name" value="HAD superfamily/HAD-like"/>
    <property type="match status" value="1"/>
</dbReference>
<dbReference type="InterPro" id="IPR003337">
    <property type="entry name" value="Trehalose_PPase"/>
</dbReference>
<dbReference type="InterPro" id="IPR036412">
    <property type="entry name" value="HAD-like_sf"/>
</dbReference>
<dbReference type="PANTHER" id="PTHR43768">
    <property type="entry name" value="TREHALOSE 6-PHOSPHATE PHOSPHATASE"/>
    <property type="match status" value="1"/>
</dbReference>
<comment type="catalytic activity">
    <reaction evidence="1">
        <text>alpha,alpha-trehalose 6-phosphate + H2O = alpha,alpha-trehalose + phosphate</text>
        <dbReference type="Rhea" id="RHEA:23420"/>
        <dbReference type="ChEBI" id="CHEBI:15377"/>
        <dbReference type="ChEBI" id="CHEBI:16551"/>
        <dbReference type="ChEBI" id="CHEBI:43474"/>
        <dbReference type="ChEBI" id="CHEBI:58429"/>
        <dbReference type="EC" id="3.1.3.12"/>
    </reaction>
</comment>
<evidence type="ECO:0000313" key="5">
    <source>
        <dbReference type="EMBL" id="KAI9161245.1"/>
    </source>
</evidence>
<evidence type="ECO:0000256" key="4">
    <source>
        <dbReference type="ARBA" id="ARBA00025274"/>
    </source>
</evidence>
<dbReference type="InterPro" id="IPR023214">
    <property type="entry name" value="HAD_sf"/>
</dbReference>
<evidence type="ECO:0000256" key="1">
    <source>
        <dbReference type="ARBA" id="ARBA00000500"/>
    </source>
</evidence>
<name>A0AAD5NI15_ACENE</name>
<dbReference type="SUPFAM" id="SSF56784">
    <property type="entry name" value="HAD-like"/>
    <property type="match status" value="1"/>
</dbReference>
<accession>A0AAD5NI15</accession>
<sequence>MVMEIRPSIEWDKGHALEYLLDTLGMSNSNDVLPLYIRDDQTDENAFKNARLQQDVRPREIKHKTSGISYVERLSPVN</sequence>
<dbReference type="EMBL" id="JAJSOW010000106">
    <property type="protein sequence ID" value="KAI9161245.1"/>
    <property type="molecule type" value="Genomic_DNA"/>
</dbReference>
<dbReference type="Proteomes" id="UP001064489">
    <property type="component" value="Chromosome 2"/>
</dbReference>
<evidence type="ECO:0000256" key="2">
    <source>
        <dbReference type="ARBA" id="ARBA00001968"/>
    </source>
</evidence>
<dbReference type="InterPro" id="IPR044651">
    <property type="entry name" value="OTSB-like"/>
</dbReference>
<keyword evidence="3" id="KW-0378">Hydrolase</keyword>
<organism evidence="5 6">
    <name type="scientific">Acer negundo</name>
    <name type="common">Box elder</name>
    <dbReference type="NCBI Taxonomy" id="4023"/>
    <lineage>
        <taxon>Eukaryota</taxon>
        <taxon>Viridiplantae</taxon>
        <taxon>Streptophyta</taxon>
        <taxon>Embryophyta</taxon>
        <taxon>Tracheophyta</taxon>
        <taxon>Spermatophyta</taxon>
        <taxon>Magnoliopsida</taxon>
        <taxon>eudicotyledons</taxon>
        <taxon>Gunneridae</taxon>
        <taxon>Pentapetalae</taxon>
        <taxon>rosids</taxon>
        <taxon>malvids</taxon>
        <taxon>Sapindales</taxon>
        <taxon>Sapindaceae</taxon>
        <taxon>Hippocastanoideae</taxon>
        <taxon>Acereae</taxon>
        <taxon>Acer</taxon>
    </lineage>
</organism>
<reference evidence="5" key="2">
    <citation type="submission" date="2023-02" db="EMBL/GenBank/DDBJ databases">
        <authorList>
            <person name="Swenson N.G."/>
            <person name="Wegrzyn J.L."/>
            <person name="Mcevoy S.L."/>
        </authorList>
    </citation>
    <scope>NUCLEOTIDE SEQUENCE</scope>
    <source>
        <strain evidence="5">91603</strain>
        <tissue evidence="5">Leaf</tissue>
    </source>
</reference>
<evidence type="ECO:0000313" key="6">
    <source>
        <dbReference type="Proteomes" id="UP001064489"/>
    </source>
</evidence>
<comment type="cofactor">
    <cofactor evidence="2">
        <name>a divalent metal cation</name>
        <dbReference type="ChEBI" id="CHEBI:60240"/>
    </cofactor>
</comment>
<reference evidence="5" key="1">
    <citation type="journal article" date="2022" name="Plant J.">
        <title>Strategies of tolerance reflected in two North American maple genomes.</title>
        <authorList>
            <person name="McEvoy S.L."/>
            <person name="Sezen U.U."/>
            <person name="Trouern-Trend A."/>
            <person name="McMahon S.M."/>
            <person name="Schaberg P.G."/>
            <person name="Yang J."/>
            <person name="Wegrzyn J.L."/>
            <person name="Swenson N.G."/>
        </authorList>
    </citation>
    <scope>NUCLEOTIDE SEQUENCE</scope>
    <source>
        <strain evidence="5">91603</strain>
    </source>
</reference>
<gene>
    <name evidence="5" type="ORF">LWI28_015702</name>
</gene>
<dbReference type="GO" id="GO:0005992">
    <property type="term" value="P:trehalose biosynthetic process"/>
    <property type="evidence" value="ECO:0007669"/>
    <property type="project" value="InterPro"/>
</dbReference>
<dbReference type="GO" id="GO:0004805">
    <property type="term" value="F:trehalose-phosphatase activity"/>
    <property type="evidence" value="ECO:0007669"/>
    <property type="project" value="UniProtKB-EC"/>
</dbReference>
<keyword evidence="6" id="KW-1185">Reference proteome</keyword>
<comment type="caution">
    <text evidence="5">The sequence shown here is derived from an EMBL/GenBank/DDBJ whole genome shotgun (WGS) entry which is preliminary data.</text>
</comment>
<evidence type="ECO:0000256" key="3">
    <source>
        <dbReference type="ARBA" id="ARBA00022801"/>
    </source>
</evidence>
<comment type="function">
    <text evidence="4">Removes the phosphate from trehalose 6-phosphate to produce free trehalose. Trehalose accumulation in plant may improve abiotic stress tolerance.</text>
</comment>
<dbReference type="Pfam" id="PF02358">
    <property type="entry name" value="Trehalose_PPase"/>
    <property type="match status" value="1"/>
</dbReference>
<protein>
    <submittedName>
        <fullName evidence="5">Uncharacterized protein</fullName>
    </submittedName>
</protein>
<dbReference type="PANTHER" id="PTHR43768:SF24">
    <property type="entry name" value="TREHALOSE 6-PHOSPHATE PHOSPHATASE"/>
    <property type="match status" value="1"/>
</dbReference>